<dbReference type="RefSeq" id="WP_126583275.1">
    <property type="nucleotide sequence ID" value="NZ_BIFR01000002.1"/>
</dbReference>
<sequence>MNTNTIAIVIPALNEEEAIRHLIPTIPPDIVDWIIVVDNNSTDGTATAARSAGAIVVSEPLRGYGRACASGVKEATKLGADILVFMDGDGSDDPADLSLMLAPILEGRADLTIGSRVSERAEKKAVPPQARLGNWLVSRLISRRYHTSLHDVGSFRVIRRMALETLQMREMTFGWPVEMLVKAARAQYRIVEIPIHYRCRSHGQSKVAGTLIGSVKAAYYMLRTTFRYLGTQETMDNVCTSLSIEKKGTLG</sequence>
<dbReference type="PANTHER" id="PTHR48090">
    <property type="entry name" value="UNDECAPRENYL-PHOSPHATE 4-DEOXY-4-FORMAMIDO-L-ARABINOSE TRANSFERASE-RELATED"/>
    <property type="match status" value="1"/>
</dbReference>
<reference evidence="3" key="1">
    <citation type="submission" date="2018-12" db="EMBL/GenBank/DDBJ databases">
        <title>Tengunoibacter tsumagoiensis gen. nov., sp. nov., Dictyobacter kobayashii sp. nov., D. alpinus sp. nov., and D. joshuensis sp. nov. and description of Dictyobacteraceae fam. nov. within the order Ktedonobacterales isolated from Tengu-no-mugimeshi.</title>
        <authorList>
            <person name="Wang C.M."/>
            <person name="Zheng Y."/>
            <person name="Sakai Y."/>
            <person name="Toyoda A."/>
            <person name="Minakuchi Y."/>
            <person name="Abe K."/>
            <person name="Yokota A."/>
            <person name="Yabe S."/>
        </authorList>
    </citation>
    <scope>NUCLEOTIDE SEQUENCE [LARGE SCALE GENOMIC DNA]</scope>
    <source>
        <strain evidence="3">Uno3</strain>
    </source>
</reference>
<organism evidence="2 3">
    <name type="scientific">Tengunoibacter tsumagoiensis</name>
    <dbReference type="NCBI Taxonomy" id="2014871"/>
    <lineage>
        <taxon>Bacteria</taxon>
        <taxon>Bacillati</taxon>
        <taxon>Chloroflexota</taxon>
        <taxon>Ktedonobacteria</taxon>
        <taxon>Ktedonobacterales</taxon>
        <taxon>Dictyobacteraceae</taxon>
        <taxon>Tengunoibacter</taxon>
    </lineage>
</organism>
<evidence type="ECO:0000313" key="3">
    <source>
        <dbReference type="Proteomes" id="UP000287352"/>
    </source>
</evidence>
<protein>
    <submittedName>
        <fullName evidence="2">Glycosyl transferase</fullName>
    </submittedName>
</protein>
<keyword evidence="2" id="KW-0808">Transferase</keyword>
<name>A0A402A9R3_9CHLR</name>
<feature type="domain" description="Glycosyltransferase 2-like" evidence="1">
    <location>
        <begin position="8"/>
        <end position="165"/>
    </location>
</feature>
<evidence type="ECO:0000313" key="2">
    <source>
        <dbReference type="EMBL" id="GCE15869.1"/>
    </source>
</evidence>
<dbReference type="InterPro" id="IPR001173">
    <property type="entry name" value="Glyco_trans_2-like"/>
</dbReference>
<dbReference type="PANTHER" id="PTHR48090:SF7">
    <property type="entry name" value="RFBJ PROTEIN"/>
    <property type="match status" value="1"/>
</dbReference>
<dbReference type="OrthoDB" id="9810303at2"/>
<dbReference type="GO" id="GO:0016740">
    <property type="term" value="F:transferase activity"/>
    <property type="evidence" value="ECO:0007669"/>
    <property type="project" value="UniProtKB-KW"/>
</dbReference>
<gene>
    <name evidence="2" type="ORF">KTT_57280</name>
</gene>
<dbReference type="Proteomes" id="UP000287352">
    <property type="component" value="Unassembled WGS sequence"/>
</dbReference>
<dbReference type="Gene3D" id="3.90.550.10">
    <property type="entry name" value="Spore Coat Polysaccharide Biosynthesis Protein SpsA, Chain A"/>
    <property type="match status" value="1"/>
</dbReference>
<evidence type="ECO:0000259" key="1">
    <source>
        <dbReference type="Pfam" id="PF00535"/>
    </source>
</evidence>
<proteinExistence type="predicted"/>
<dbReference type="CDD" id="cd04179">
    <property type="entry name" value="DPM_DPG-synthase_like"/>
    <property type="match status" value="1"/>
</dbReference>
<dbReference type="EMBL" id="BIFR01000002">
    <property type="protein sequence ID" value="GCE15869.1"/>
    <property type="molecule type" value="Genomic_DNA"/>
</dbReference>
<dbReference type="InterPro" id="IPR050256">
    <property type="entry name" value="Glycosyltransferase_2"/>
</dbReference>
<dbReference type="AlphaFoldDB" id="A0A402A9R3"/>
<keyword evidence="3" id="KW-1185">Reference proteome</keyword>
<dbReference type="Pfam" id="PF00535">
    <property type="entry name" value="Glycos_transf_2"/>
    <property type="match status" value="1"/>
</dbReference>
<comment type="caution">
    <text evidence="2">The sequence shown here is derived from an EMBL/GenBank/DDBJ whole genome shotgun (WGS) entry which is preliminary data.</text>
</comment>
<dbReference type="InterPro" id="IPR029044">
    <property type="entry name" value="Nucleotide-diphossugar_trans"/>
</dbReference>
<dbReference type="SUPFAM" id="SSF53448">
    <property type="entry name" value="Nucleotide-diphospho-sugar transferases"/>
    <property type="match status" value="1"/>
</dbReference>
<accession>A0A402A9R3</accession>